<feature type="domain" description="DUF7925" evidence="3">
    <location>
        <begin position="239"/>
        <end position="422"/>
    </location>
</feature>
<dbReference type="InterPro" id="IPR057685">
    <property type="entry name" value="DUF7925"/>
</dbReference>
<evidence type="ECO:0000313" key="5">
    <source>
        <dbReference type="Proteomes" id="UP000667802"/>
    </source>
</evidence>
<organism evidence="4 5">
    <name type="scientific">Aetokthonos hydrillicola Thurmond2011</name>
    <dbReference type="NCBI Taxonomy" id="2712845"/>
    <lineage>
        <taxon>Bacteria</taxon>
        <taxon>Bacillati</taxon>
        <taxon>Cyanobacteriota</taxon>
        <taxon>Cyanophyceae</taxon>
        <taxon>Nostocales</taxon>
        <taxon>Hapalosiphonaceae</taxon>
        <taxon>Aetokthonos</taxon>
    </lineage>
</organism>
<protein>
    <recommendedName>
        <fullName evidence="3">DUF7925 domain-containing protein</fullName>
    </recommendedName>
</protein>
<sequence length="817" mass="84038">MKRPTIYIKNFRSLIAAALLAGGVFQFVAPVLADGTAAGTSINNTATATYEDPNNPGTTINATSNMVTVTVAKVAGITVTASGVTNTSAGAVDVGNTLNYTYTVTNVGNSAIDFRIPNLATVTGPGTVSGNLQISYDGGATFQDITGSELVTTKIAVGGSVLVKVPVTVASGAQSGDTISVKFGQTPGDAQNQLRIPDGGDVYTVDDATVPGGTPANGTREASATQQIKVGNTAKNKALATILKTRTNFDSSASTDKINDDVLTYGLTLRVEQSDVTNTGLTPVPLVGTNISVDNSTVSRILISDAIPLNTSLKAIPTPPPGWKVVYTTDPVTMDAKDAKWVTTAPSLSSITRVGFINDPNVITSVAPGQTITGFSIQVVTSGLPASGGSIANIAQVFGQTAGDSNNTLVYDESGDQDPDNFDQNTKTFTAFDSTNDIGYISNPSSLTSADIDQANNNTGTGLAGEYNVYTISPQQTNAVLNGPNGAPDATGATGTNDDFTNKSALIPANTLPGSPINPSPVGFTNTIKNSGTSTSNISLLPTAPATKTDLLANSLVTLTYGSLSATYTYDGNGNFTFTSANGTVGGNSISATNPLRIDNLASGATANYGVEVKLPNGSPLSTDANILRGFPVPITAFIDANSSGNPSGQTSNITIDRVYTGFLRMVKETRVLQGTGPAPQSADTTFSTNPKTPAPGNIIEYRITYTNISTPQAGTGNIILNANNVVITEDGTLYPNSNWALDNDKNGQIDTSNIVGTAKDSGAATVTFFSGTPANKSIGDQTGTTVDTDVTKYVDAVTGQVAPNQTRTFGFQRKVN</sequence>
<evidence type="ECO:0000256" key="2">
    <source>
        <dbReference type="SAM" id="SignalP"/>
    </source>
</evidence>
<accession>A0AAP5IBM6</accession>
<name>A0AAP5IBM6_9CYAN</name>
<feature type="compositionally biased region" description="Polar residues" evidence="1">
    <location>
        <begin position="682"/>
        <end position="692"/>
    </location>
</feature>
<feature type="region of interest" description="Disordered" evidence="1">
    <location>
        <begin position="674"/>
        <end position="694"/>
    </location>
</feature>
<evidence type="ECO:0000259" key="3">
    <source>
        <dbReference type="Pfam" id="PF25546"/>
    </source>
</evidence>
<comment type="caution">
    <text evidence="4">The sequence shown here is derived from an EMBL/GenBank/DDBJ whole genome shotgun (WGS) entry which is preliminary data.</text>
</comment>
<proteinExistence type="predicted"/>
<evidence type="ECO:0000313" key="4">
    <source>
        <dbReference type="EMBL" id="MDR9896743.1"/>
    </source>
</evidence>
<keyword evidence="2" id="KW-0732">Signal</keyword>
<dbReference type="Proteomes" id="UP000667802">
    <property type="component" value="Unassembled WGS sequence"/>
</dbReference>
<evidence type="ECO:0000256" key="1">
    <source>
        <dbReference type="SAM" id="MobiDB-lite"/>
    </source>
</evidence>
<dbReference type="EMBL" id="JAALHA020000009">
    <property type="protein sequence ID" value="MDR9896743.1"/>
    <property type="molecule type" value="Genomic_DNA"/>
</dbReference>
<reference evidence="5" key="1">
    <citation type="journal article" date="2021" name="Science">
        <title>Hunting the eagle killer: A cyanobacterial neurotoxin causes vacuolar myelinopathy.</title>
        <authorList>
            <person name="Breinlinger S."/>
            <person name="Phillips T.J."/>
            <person name="Haram B.N."/>
            <person name="Mares J."/>
            <person name="Martinez Yerena J.A."/>
            <person name="Hrouzek P."/>
            <person name="Sobotka R."/>
            <person name="Henderson W.M."/>
            <person name="Schmieder P."/>
            <person name="Williams S.M."/>
            <person name="Lauderdale J.D."/>
            <person name="Wilde H.D."/>
            <person name="Gerrin W."/>
            <person name="Kust A."/>
            <person name="Washington J.W."/>
            <person name="Wagner C."/>
            <person name="Geier B."/>
            <person name="Liebeke M."/>
            <person name="Enke H."/>
            <person name="Niedermeyer T.H.J."/>
            <person name="Wilde S.B."/>
        </authorList>
    </citation>
    <scope>NUCLEOTIDE SEQUENCE [LARGE SCALE GENOMIC DNA]</scope>
    <source>
        <strain evidence="5">Thurmond2011</strain>
    </source>
</reference>
<feature type="signal peptide" evidence="2">
    <location>
        <begin position="1"/>
        <end position="33"/>
    </location>
</feature>
<gene>
    <name evidence="4" type="ORF">G7B40_019555</name>
</gene>
<dbReference type="AlphaFoldDB" id="A0AAP5IBM6"/>
<feature type="chain" id="PRO_5043011447" description="DUF7925 domain-containing protein" evidence="2">
    <location>
        <begin position="34"/>
        <end position="817"/>
    </location>
</feature>
<keyword evidence="5" id="KW-1185">Reference proteome</keyword>
<dbReference type="RefSeq" id="WP_208340135.1">
    <property type="nucleotide sequence ID" value="NZ_CAWQFN010000605.1"/>
</dbReference>
<dbReference type="Pfam" id="PF25546">
    <property type="entry name" value="DUF7925"/>
    <property type="match status" value="1"/>
</dbReference>